<comment type="caution">
    <text evidence="1">The sequence shown here is derived from an EMBL/GenBank/DDBJ whole genome shotgun (WGS) entry which is preliminary data.</text>
</comment>
<keyword evidence="2" id="KW-1185">Reference proteome</keyword>
<proteinExistence type="predicted"/>
<dbReference type="RefSeq" id="WP_347325276.1">
    <property type="nucleotide sequence ID" value="NZ_JBCGUH010000005.1"/>
</dbReference>
<organism evidence="1 2">
    <name type="scientific">Paenibacillus wenxiniae</name>
    <dbReference type="NCBI Taxonomy" id="1636843"/>
    <lineage>
        <taxon>Bacteria</taxon>
        <taxon>Bacillati</taxon>
        <taxon>Bacillota</taxon>
        <taxon>Bacilli</taxon>
        <taxon>Bacillales</taxon>
        <taxon>Paenibacillaceae</taxon>
        <taxon>Paenibacillus</taxon>
    </lineage>
</organism>
<dbReference type="EMBL" id="JBHUEH010000023">
    <property type="protein sequence ID" value="MFD1887231.1"/>
    <property type="molecule type" value="Genomic_DNA"/>
</dbReference>
<accession>A0ABW4RLQ5</accession>
<dbReference type="Proteomes" id="UP001597233">
    <property type="component" value="Unassembled WGS sequence"/>
</dbReference>
<gene>
    <name evidence="1" type="ORF">ACFSC9_17190</name>
</gene>
<protein>
    <submittedName>
        <fullName evidence="1">Uncharacterized protein</fullName>
    </submittedName>
</protein>
<name>A0ABW4RLQ5_9BACL</name>
<evidence type="ECO:0000313" key="1">
    <source>
        <dbReference type="EMBL" id="MFD1887231.1"/>
    </source>
</evidence>
<sequence>MGLKFTALYKSNLPTFEMVNYFKDFLSLECKDMLILKDLEWVTLYNNDPQEHYREYGFISLVGLNEITFNISAHLVELVTEWEWLFFLKDVEKRKDMRDVCLRIVKYLGNPIYVPDSYCYSSYLFEGKTYTDVLASLRSQYGDPVKDILDMLVQYEMYWDTSGYYIDER</sequence>
<evidence type="ECO:0000313" key="2">
    <source>
        <dbReference type="Proteomes" id="UP001597233"/>
    </source>
</evidence>
<reference evidence="2" key="1">
    <citation type="journal article" date="2019" name="Int. J. Syst. Evol. Microbiol.">
        <title>The Global Catalogue of Microorganisms (GCM) 10K type strain sequencing project: providing services to taxonomists for standard genome sequencing and annotation.</title>
        <authorList>
            <consortium name="The Broad Institute Genomics Platform"/>
            <consortium name="The Broad Institute Genome Sequencing Center for Infectious Disease"/>
            <person name="Wu L."/>
            <person name="Ma J."/>
        </authorList>
    </citation>
    <scope>NUCLEOTIDE SEQUENCE [LARGE SCALE GENOMIC DNA]</scope>
    <source>
        <strain evidence="2">CCUG 54950</strain>
    </source>
</reference>